<dbReference type="Proteomes" id="UP001320245">
    <property type="component" value="Unassembled WGS sequence"/>
</dbReference>
<proteinExistence type="predicted"/>
<organism evidence="2 3">
    <name type="scientific">Cytospora paraplurivora</name>
    <dbReference type="NCBI Taxonomy" id="2898453"/>
    <lineage>
        <taxon>Eukaryota</taxon>
        <taxon>Fungi</taxon>
        <taxon>Dikarya</taxon>
        <taxon>Ascomycota</taxon>
        <taxon>Pezizomycotina</taxon>
        <taxon>Sordariomycetes</taxon>
        <taxon>Sordariomycetidae</taxon>
        <taxon>Diaporthales</taxon>
        <taxon>Cytosporaceae</taxon>
        <taxon>Cytospora</taxon>
    </lineage>
</organism>
<reference evidence="2 3" key="1">
    <citation type="journal article" date="2023" name="PLoS ONE">
        <title>Cytospora paraplurivora sp. nov. isolated from orchards with fruit tree decline syndrome in Ontario, Canada.</title>
        <authorList>
            <person name="Ilyukhin E."/>
            <person name="Nguyen H.D.T."/>
            <person name="Castle A.J."/>
            <person name="Ellouze W."/>
        </authorList>
    </citation>
    <scope>NUCLEOTIDE SEQUENCE [LARGE SCALE GENOMIC DNA]</scope>
    <source>
        <strain evidence="2 3">FDS-564</strain>
    </source>
</reference>
<keyword evidence="3" id="KW-1185">Reference proteome</keyword>
<evidence type="ECO:0000313" key="3">
    <source>
        <dbReference type="Proteomes" id="UP001320245"/>
    </source>
</evidence>
<sequence>MGGNSGSRKASARKKSSQHREKHEENRKDSPKANSQHDLSSQQDDAESVDEPDPAYLRSIDYHNFLHGSSKAESKVTQSPTVMSTFSAPLVTPKKFTADSALDDFSASRTAFTVKASKEKNGRYEQDEICSPLPMLSKKTSSRYLSKKDSTETL</sequence>
<protein>
    <submittedName>
        <fullName evidence="2">Uncharacterized protein</fullName>
    </submittedName>
</protein>
<gene>
    <name evidence="2" type="ORF">SLS53_006089</name>
</gene>
<comment type="caution">
    <text evidence="2">The sequence shown here is derived from an EMBL/GenBank/DDBJ whole genome shotgun (WGS) entry which is preliminary data.</text>
</comment>
<dbReference type="EMBL" id="JAJSPL020000025">
    <property type="protein sequence ID" value="KAK7738569.1"/>
    <property type="molecule type" value="Genomic_DNA"/>
</dbReference>
<feature type="compositionally biased region" description="Acidic residues" evidence="1">
    <location>
        <begin position="44"/>
        <end position="53"/>
    </location>
</feature>
<feature type="compositionally biased region" description="Polar residues" evidence="1">
    <location>
        <begin position="32"/>
        <end position="43"/>
    </location>
</feature>
<accession>A0AAN9YFL3</accession>
<evidence type="ECO:0000256" key="1">
    <source>
        <dbReference type="SAM" id="MobiDB-lite"/>
    </source>
</evidence>
<feature type="region of interest" description="Disordered" evidence="1">
    <location>
        <begin position="1"/>
        <end position="56"/>
    </location>
</feature>
<name>A0AAN9YFL3_9PEZI</name>
<evidence type="ECO:0000313" key="2">
    <source>
        <dbReference type="EMBL" id="KAK7738569.1"/>
    </source>
</evidence>
<feature type="compositionally biased region" description="Basic and acidic residues" evidence="1">
    <location>
        <begin position="18"/>
        <end position="31"/>
    </location>
</feature>
<dbReference type="AlphaFoldDB" id="A0AAN9YFL3"/>